<evidence type="ECO:0000313" key="4">
    <source>
        <dbReference type="Proteomes" id="UP000225605"/>
    </source>
</evidence>
<evidence type="ECO:0000259" key="1">
    <source>
        <dbReference type="Pfam" id="PF08346"/>
    </source>
</evidence>
<dbReference type="EMBL" id="RAQI01000001">
    <property type="protein sequence ID" value="RKE93373.1"/>
    <property type="molecule type" value="Genomic_DNA"/>
</dbReference>
<evidence type="ECO:0000313" key="5">
    <source>
        <dbReference type="Proteomes" id="UP000283568"/>
    </source>
</evidence>
<evidence type="ECO:0000313" key="3">
    <source>
        <dbReference type="EMBL" id="RKE93373.1"/>
    </source>
</evidence>
<dbReference type="AlphaFoldDB" id="A0A2D0INJ4"/>
<proteinExistence type="predicted"/>
<reference evidence="2 4" key="1">
    <citation type="journal article" date="2017" name="Nat. Microbiol.">
        <title>Natural product diversity associated with the nematode symbionts Photorhabdus and Xenorhabdus.</title>
        <authorList>
            <person name="Tobias N.J."/>
            <person name="Wolff H."/>
            <person name="Djahanschiri B."/>
            <person name="Grundmann F."/>
            <person name="Kronenwerth M."/>
            <person name="Shi Y.M."/>
            <person name="Simonyi S."/>
            <person name="Grun P."/>
            <person name="Shapiro-Ilan D."/>
            <person name="Pidot S.J."/>
            <person name="Stinear T.P."/>
            <person name="Ebersberger I."/>
            <person name="Bode H.B."/>
        </authorList>
    </citation>
    <scope>NUCLEOTIDE SEQUENCE [LARGE SCALE GENOMIC DNA]</scope>
    <source>
        <strain evidence="2 4">DSM 16337</strain>
    </source>
</reference>
<organism evidence="2 4">
    <name type="scientific">Xenorhabdus ehlersii</name>
    <dbReference type="NCBI Taxonomy" id="290111"/>
    <lineage>
        <taxon>Bacteria</taxon>
        <taxon>Pseudomonadati</taxon>
        <taxon>Pseudomonadota</taxon>
        <taxon>Gammaproteobacteria</taxon>
        <taxon>Enterobacterales</taxon>
        <taxon>Morganellaceae</taxon>
        <taxon>Xenorhabdus</taxon>
    </lineage>
</organism>
<dbReference type="Proteomes" id="UP000283568">
    <property type="component" value="Unassembled WGS sequence"/>
</dbReference>
<name>A0A2D0INJ4_9GAMM</name>
<reference evidence="3 5" key="2">
    <citation type="submission" date="2018-09" db="EMBL/GenBank/DDBJ databases">
        <title>Genomic Encyclopedia of Archaeal and Bacterial Type Strains, Phase II (KMG-II): from individual species to whole genera.</title>
        <authorList>
            <person name="Goeker M."/>
        </authorList>
    </citation>
    <scope>NUCLEOTIDE SEQUENCE [LARGE SCALE GENOMIC DNA]</scope>
    <source>
        <strain evidence="3 5">DSM 16337</strain>
    </source>
</reference>
<evidence type="ECO:0000313" key="2">
    <source>
        <dbReference type="EMBL" id="PHM23362.1"/>
    </source>
</evidence>
<dbReference type="Proteomes" id="UP000225605">
    <property type="component" value="Unassembled WGS sequence"/>
</dbReference>
<dbReference type="InterPro" id="IPR013557">
    <property type="entry name" value="AntA/B_antirep"/>
</dbReference>
<sequence length="268" mass="30385">MTKKNMTVMGQGFAHAENSRNGITELSFAEMLPVIQCKIGGQVINGVSAKALHEALGVKRAFAAWVGERINQYSFTKDQDYSVVVNLSYPNSDSAKSRQQLTKDYHVTISMAKELAMVERTEQGRLIRQYFIKCEEALHKVAPAVTKQLRNELKSRLKVANYFKPMCSALDMARMEQGKITLPRHYTNESNMLNRIVLAGMTAKQWAQHHGIIGDPRDAMSELQLEHLSYLEQTNTTLIELGMDYYARKDKLTGLSQKWLAQRVEANQ</sequence>
<dbReference type="EMBL" id="NIBT01000015">
    <property type="protein sequence ID" value="PHM23362.1"/>
    <property type="molecule type" value="Genomic_DNA"/>
</dbReference>
<protein>
    <submittedName>
        <fullName evidence="2">AntA/AntB antirepressor family protein</fullName>
    </submittedName>
    <submittedName>
        <fullName evidence="3">Phage anti-repressor protein</fullName>
    </submittedName>
</protein>
<dbReference type="RefSeq" id="WP_099132936.1">
    <property type="nucleotide sequence ID" value="NZ_CAWNOJ010000026.1"/>
</dbReference>
<dbReference type="Pfam" id="PF08346">
    <property type="entry name" value="AntA"/>
    <property type="match status" value="1"/>
</dbReference>
<accession>A0A2D0INJ4</accession>
<keyword evidence="5" id="KW-1185">Reference proteome</keyword>
<comment type="caution">
    <text evidence="2">The sequence shown here is derived from an EMBL/GenBank/DDBJ whole genome shotgun (WGS) entry which is preliminary data.</text>
</comment>
<feature type="domain" description="AntA/AntB antirepressor" evidence="1">
    <location>
        <begin position="47"/>
        <end position="121"/>
    </location>
</feature>
<dbReference type="OrthoDB" id="79831at2"/>
<gene>
    <name evidence="3" type="ORF">BDE27_1111</name>
    <name evidence="2" type="ORF">Xehl_02893</name>
</gene>